<dbReference type="InterPro" id="IPR001005">
    <property type="entry name" value="SANT/Myb"/>
</dbReference>
<keyword evidence="4" id="KW-0539">Nucleus</keyword>
<dbReference type="PANTHER" id="PTHR12802">
    <property type="entry name" value="SWI/SNF COMPLEX-RELATED"/>
    <property type="match status" value="1"/>
</dbReference>
<feature type="domain" description="HTH myb-type" evidence="8">
    <location>
        <begin position="107"/>
        <end position="161"/>
    </location>
</feature>
<evidence type="ECO:0000256" key="5">
    <source>
        <dbReference type="SAM" id="MobiDB-lite"/>
    </source>
</evidence>
<feature type="region of interest" description="Disordered" evidence="5">
    <location>
        <begin position="30"/>
        <end position="109"/>
    </location>
</feature>
<evidence type="ECO:0000256" key="1">
    <source>
        <dbReference type="ARBA" id="ARBA00023015"/>
    </source>
</evidence>
<evidence type="ECO:0000313" key="9">
    <source>
        <dbReference type="EMBL" id="JAC80465.1"/>
    </source>
</evidence>
<proteinExistence type="predicted"/>
<name>A0A061SC62_9CHLO</name>
<dbReference type="GO" id="GO:0003677">
    <property type="term" value="F:DNA binding"/>
    <property type="evidence" value="ECO:0007669"/>
    <property type="project" value="UniProtKB-KW"/>
</dbReference>
<dbReference type="InterPro" id="IPR006447">
    <property type="entry name" value="Myb_dom_plants"/>
</dbReference>
<dbReference type="AlphaFoldDB" id="A0A061SC62"/>
<feature type="region of interest" description="Disordered" evidence="5">
    <location>
        <begin position="220"/>
        <end position="294"/>
    </location>
</feature>
<evidence type="ECO:0000259" key="6">
    <source>
        <dbReference type="PROSITE" id="PS50090"/>
    </source>
</evidence>
<dbReference type="InterPro" id="IPR017884">
    <property type="entry name" value="SANT_dom"/>
</dbReference>
<dbReference type="PROSITE" id="PS50090">
    <property type="entry name" value="MYB_LIKE"/>
    <property type="match status" value="1"/>
</dbReference>
<dbReference type="SUPFAM" id="SSF46689">
    <property type="entry name" value="Homeodomain-like"/>
    <property type="match status" value="1"/>
</dbReference>
<sequence length="301" mass="32090">MDADEATNALIAAILAEDQAAAYCADQYGFEADDSDDPDYGAGKRPKKKRAPAYQAPQPMHNLHAPQAPTPAPVTPQAAPQQAVQQPENGNAEYSASGRRKRKDAGTVRTKARAWTAEEEVKFLEALSLYGRNWKKCAEHVGTRDARSFTSHAQKYFIKLCLQGKRLPPKVAESGEGYTLSGKPLDPQSAAARAYGFKPDSLQNIKDVQEILPGLATTPNSQAAWQGAHSQSPAAAAAAGSPGTSPSQPLQLPWHPPHLLGLGAPSLPQQPPPAAHTSQPQQQQQAAIEYPTGGLMELLNA</sequence>
<dbReference type="NCBIfam" id="TIGR01557">
    <property type="entry name" value="myb_SHAQKYF"/>
    <property type="match status" value="1"/>
</dbReference>
<feature type="compositionally biased region" description="Low complexity" evidence="5">
    <location>
        <begin position="275"/>
        <end position="287"/>
    </location>
</feature>
<dbReference type="PROSITE" id="PS51294">
    <property type="entry name" value="HTH_MYB"/>
    <property type="match status" value="1"/>
</dbReference>
<dbReference type="PROSITE" id="PS51293">
    <property type="entry name" value="SANT"/>
    <property type="match status" value="1"/>
</dbReference>
<accession>A0A061SC62</accession>
<dbReference type="EMBL" id="GBEZ01004780">
    <property type="protein sequence ID" value="JAC80465.1"/>
    <property type="molecule type" value="Transcribed_RNA"/>
</dbReference>
<evidence type="ECO:0000259" key="7">
    <source>
        <dbReference type="PROSITE" id="PS51293"/>
    </source>
</evidence>
<feature type="non-terminal residue" evidence="9">
    <location>
        <position position="301"/>
    </location>
</feature>
<dbReference type="PANTHER" id="PTHR12802:SF155">
    <property type="entry name" value="DEUBIQUITINASE MYSM1"/>
    <property type="match status" value="1"/>
</dbReference>
<gene>
    <name evidence="9" type="ORF">TSPGSL018_10216</name>
</gene>
<evidence type="ECO:0000256" key="2">
    <source>
        <dbReference type="ARBA" id="ARBA00023125"/>
    </source>
</evidence>
<dbReference type="SMART" id="SM00717">
    <property type="entry name" value="SANT"/>
    <property type="match status" value="1"/>
</dbReference>
<dbReference type="InterPro" id="IPR009057">
    <property type="entry name" value="Homeodomain-like_sf"/>
</dbReference>
<organism evidence="9">
    <name type="scientific">Tetraselmis sp. GSL018</name>
    <dbReference type="NCBI Taxonomy" id="582737"/>
    <lineage>
        <taxon>Eukaryota</taxon>
        <taxon>Viridiplantae</taxon>
        <taxon>Chlorophyta</taxon>
        <taxon>core chlorophytes</taxon>
        <taxon>Chlorodendrophyceae</taxon>
        <taxon>Chlorodendrales</taxon>
        <taxon>Chlorodendraceae</taxon>
        <taxon>Tetraselmis</taxon>
    </lineage>
</organism>
<evidence type="ECO:0000256" key="4">
    <source>
        <dbReference type="ARBA" id="ARBA00023242"/>
    </source>
</evidence>
<keyword evidence="3" id="KW-0804">Transcription</keyword>
<dbReference type="CDD" id="cd00167">
    <property type="entry name" value="SANT"/>
    <property type="match status" value="1"/>
</dbReference>
<feature type="domain" description="SANT" evidence="7">
    <location>
        <begin position="115"/>
        <end position="144"/>
    </location>
</feature>
<dbReference type="Gene3D" id="1.10.10.60">
    <property type="entry name" value="Homeodomain-like"/>
    <property type="match status" value="1"/>
</dbReference>
<feature type="compositionally biased region" description="Low complexity" evidence="5">
    <location>
        <begin position="75"/>
        <end position="87"/>
    </location>
</feature>
<feature type="compositionally biased region" description="Low complexity" evidence="5">
    <location>
        <begin position="226"/>
        <end position="267"/>
    </location>
</feature>
<dbReference type="Pfam" id="PF00249">
    <property type="entry name" value="Myb_DNA-binding"/>
    <property type="match status" value="1"/>
</dbReference>
<keyword evidence="1" id="KW-0805">Transcription regulation</keyword>
<protein>
    <submittedName>
        <fullName evidence="9">Cytochrome-b5 reductase</fullName>
    </submittedName>
</protein>
<feature type="domain" description="Myb-like" evidence="6">
    <location>
        <begin position="107"/>
        <end position="157"/>
    </location>
</feature>
<dbReference type="InterPro" id="IPR017930">
    <property type="entry name" value="Myb_dom"/>
</dbReference>
<reference evidence="9" key="1">
    <citation type="submission" date="2014-05" db="EMBL/GenBank/DDBJ databases">
        <title>The transcriptome of the halophilic microalga Tetraselmis sp. GSL018 isolated from the Great Salt Lake, Utah.</title>
        <authorList>
            <person name="Jinkerson R.E."/>
            <person name="D'Adamo S."/>
            <person name="Posewitz M.C."/>
        </authorList>
    </citation>
    <scope>NUCLEOTIDE SEQUENCE</scope>
    <source>
        <strain evidence="9">GSL018</strain>
    </source>
</reference>
<evidence type="ECO:0000256" key="3">
    <source>
        <dbReference type="ARBA" id="ARBA00023163"/>
    </source>
</evidence>
<keyword evidence="2" id="KW-0238">DNA-binding</keyword>
<evidence type="ECO:0000259" key="8">
    <source>
        <dbReference type="PROSITE" id="PS51294"/>
    </source>
</evidence>